<gene>
    <name evidence="1" type="ORF">EZS28_047049</name>
</gene>
<sequence>MMISLTLCMTFTLERLVEQFMASLLSKTESEITLETVILKKPSRIIELKKKNAFNQKICPVRSWKEQFKDKDKDIITTTGNLWNTSRLNRINSPDSLSKGIRSLMQKARIARSFTITSVRSIIIKKLNNMGANATAVDRLTHHSDVANIVMQYQEKNSL</sequence>
<comment type="caution">
    <text evidence="1">The sequence shown here is derived from an EMBL/GenBank/DDBJ whole genome shotgun (WGS) entry which is preliminary data.</text>
</comment>
<name>A0A5J4TIU5_9EUKA</name>
<evidence type="ECO:0000313" key="2">
    <source>
        <dbReference type="Proteomes" id="UP000324800"/>
    </source>
</evidence>
<dbReference type="GO" id="GO:0003677">
    <property type="term" value="F:DNA binding"/>
    <property type="evidence" value="ECO:0007669"/>
    <property type="project" value="InterPro"/>
</dbReference>
<reference evidence="1 2" key="1">
    <citation type="submission" date="2019-03" db="EMBL/GenBank/DDBJ databases">
        <title>Single cell metagenomics reveals metabolic interactions within the superorganism composed of flagellate Streblomastix strix and complex community of Bacteroidetes bacteria on its surface.</title>
        <authorList>
            <person name="Treitli S.C."/>
            <person name="Kolisko M."/>
            <person name="Husnik F."/>
            <person name="Keeling P."/>
            <person name="Hampl V."/>
        </authorList>
    </citation>
    <scope>NUCLEOTIDE SEQUENCE [LARGE SCALE GENOMIC DNA]</scope>
    <source>
        <strain evidence="1">ST1C</strain>
    </source>
</reference>
<proteinExistence type="predicted"/>
<organism evidence="1 2">
    <name type="scientific">Streblomastix strix</name>
    <dbReference type="NCBI Taxonomy" id="222440"/>
    <lineage>
        <taxon>Eukaryota</taxon>
        <taxon>Metamonada</taxon>
        <taxon>Preaxostyla</taxon>
        <taxon>Oxymonadida</taxon>
        <taxon>Streblomastigidae</taxon>
        <taxon>Streblomastix</taxon>
    </lineage>
</organism>
<dbReference type="GO" id="GO:0015074">
    <property type="term" value="P:DNA integration"/>
    <property type="evidence" value="ECO:0007669"/>
    <property type="project" value="InterPro"/>
</dbReference>
<evidence type="ECO:0000313" key="1">
    <source>
        <dbReference type="EMBL" id="KAA6357425.1"/>
    </source>
</evidence>
<dbReference type="AlphaFoldDB" id="A0A5J4TIU5"/>
<evidence type="ECO:0008006" key="3">
    <source>
        <dbReference type="Google" id="ProtNLM"/>
    </source>
</evidence>
<protein>
    <recommendedName>
        <fullName evidence="3">Tyr recombinase domain-containing protein</fullName>
    </recommendedName>
</protein>
<accession>A0A5J4TIU5</accession>
<dbReference type="EMBL" id="SNRW01031444">
    <property type="protein sequence ID" value="KAA6357425.1"/>
    <property type="molecule type" value="Genomic_DNA"/>
</dbReference>
<dbReference type="GO" id="GO:0006310">
    <property type="term" value="P:DNA recombination"/>
    <property type="evidence" value="ECO:0007669"/>
    <property type="project" value="InterPro"/>
</dbReference>
<dbReference type="Proteomes" id="UP000324800">
    <property type="component" value="Unassembled WGS sequence"/>
</dbReference>
<dbReference type="InterPro" id="IPR013762">
    <property type="entry name" value="Integrase-like_cat_sf"/>
</dbReference>
<feature type="non-terminal residue" evidence="1">
    <location>
        <position position="159"/>
    </location>
</feature>
<dbReference type="Gene3D" id="1.10.443.10">
    <property type="entry name" value="Intergrase catalytic core"/>
    <property type="match status" value="1"/>
</dbReference>